<protein>
    <submittedName>
        <fullName evidence="1">Uncharacterized protein</fullName>
    </submittedName>
</protein>
<comment type="caution">
    <text evidence="1">The sequence shown here is derived from an EMBL/GenBank/DDBJ whole genome shotgun (WGS) entry which is preliminary data.</text>
</comment>
<proteinExistence type="predicted"/>
<evidence type="ECO:0000313" key="1">
    <source>
        <dbReference type="EMBL" id="CAF4554995.1"/>
    </source>
</evidence>
<dbReference type="Proteomes" id="UP000682733">
    <property type="component" value="Unassembled WGS sequence"/>
</dbReference>
<dbReference type="AlphaFoldDB" id="A0A8S2YFP1"/>
<feature type="non-terminal residue" evidence="1">
    <location>
        <position position="147"/>
    </location>
</feature>
<gene>
    <name evidence="1" type="ORF">TMI583_LOCUS49765</name>
</gene>
<accession>A0A8S2YFP1</accession>
<organism evidence="1 2">
    <name type="scientific">Didymodactylos carnosus</name>
    <dbReference type="NCBI Taxonomy" id="1234261"/>
    <lineage>
        <taxon>Eukaryota</taxon>
        <taxon>Metazoa</taxon>
        <taxon>Spiralia</taxon>
        <taxon>Gnathifera</taxon>
        <taxon>Rotifera</taxon>
        <taxon>Eurotatoria</taxon>
        <taxon>Bdelloidea</taxon>
        <taxon>Philodinida</taxon>
        <taxon>Philodinidae</taxon>
        <taxon>Didymodactylos</taxon>
    </lineage>
</organism>
<name>A0A8S2YFP1_9BILA</name>
<evidence type="ECO:0000313" key="2">
    <source>
        <dbReference type="Proteomes" id="UP000682733"/>
    </source>
</evidence>
<reference evidence="1" key="1">
    <citation type="submission" date="2021-02" db="EMBL/GenBank/DDBJ databases">
        <authorList>
            <person name="Nowell W R."/>
        </authorList>
    </citation>
    <scope>NUCLEOTIDE SEQUENCE</scope>
</reference>
<sequence length="147" mass="16822">MYCTINRESNSKFGISGRMDGDRLHLYYRTASLDAKMYHTIEQITNLEENSNEVHVETITTRMKRDNDDLSTIMSTNVNPFRAQGSFVRLLTNITIPDDIVKKVLNSGSAGAHQTTDFITKRLLTTQENYDKRISNNKLRTLASFEP</sequence>
<dbReference type="EMBL" id="CAJOBA010111583">
    <property type="protein sequence ID" value="CAF4554995.1"/>
    <property type="molecule type" value="Genomic_DNA"/>
</dbReference>